<keyword evidence="13" id="KW-1185">Reference proteome</keyword>
<feature type="compositionally biased region" description="Polar residues" evidence="10">
    <location>
        <begin position="408"/>
        <end position="421"/>
    </location>
</feature>
<evidence type="ECO:0000313" key="13">
    <source>
        <dbReference type="Proteomes" id="UP000515159"/>
    </source>
</evidence>
<feature type="region of interest" description="Disordered" evidence="10">
    <location>
        <begin position="408"/>
        <end position="446"/>
    </location>
</feature>
<dbReference type="InterPro" id="IPR039399">
    <property type="entry name" value="Deltex_C_sf"/>
</dbReference>
<dbReference type="UniPathway" id="UPA00143"/>
<evidence type="ECO:0000256" key="2">
    <source>
        <dbReference type="ARBA" id="ARBA00004906"/>
    </source>
</evidence>
<evidence type="ECO:0000256" key="6">
    <source>
        <dbReference type="ARBA" id="ARBA00022771"/>
    </source>
</evidence>
<evidence type="ECO:0000256" key="7">
    <source>
        <dbReference type="ARBA" id="ARBA00022833"/>
    </source>
</evidence>
<accession>A0A6P8PGV8</accession>
<feature type="compositionally biased region" description="Basic and acidic residues" evidence="10">
    <location>
        <begin position="828"/>
        <end position="841"/>
    </location>
</feature>
<dbReference type="InterPro" id="IPR039396">
    <property type="entry name" value="Deltex_C"/>
</dbReference>
<evidence type="ECO:0000256" key="9">
    <source>
        <dbReference type="PROSITE-ProRule" id="PRU00176"/>
    </source>
</evidence>
<dbReference type="GO" id="GO:0003723">
    <property type="term" value="F:RNA binding"/>
    <property type="evidence" value="ECO:0007669"/>
    <property type="project" value="UniProtKB-UniRule"/>
</dbReference>
<evidence type="ECO:0000259" key="11">
    <source>
        <dbReference type="PROSITE" id="PS50089"/>
    </source>
</evidence>
<dbReference type="InterPro" id="IPR000504">
    <property type="entry name" value="RRM_dom"/>
</dbReference>
<evidence type="ECO:0000259" key="12">
    <source>
        <dbReference type="PROSITE" id="PS50102"/>
    </source>
</evidence>
<dbReference type="RefSeq" id="XP_033773948.1">
    <property type="nucleotide sequence ID" value="XM_033918057.1"/>
</dbReference>
<dbReference type="PANTHER" id="PTHR12622">
    <property type="entry name" value="DELTEX-RELATED"/>
    <property type="match status" value="1"/>
</dbReference>
<dbReference type="Proteomes" id="UP000515159">
    <property type="component" value="Chromosome 13"/>
</dbReference>
<dbReference type="InterPro" id="IPR035979">
    <property type="entry name" value="RBD_domain_sf"/>
</dbReference>
<evidence type="ECO:0000256" key="1">
    <source>
        <dbReference type="ARBA" id="ARBA00000900"/>
    </source>
</evidence>
<evidence type="ECO:0000313" key="15">
    <source>
        <dbReference type="RefSeq" id="XP_033773948.1"/>
    </source>
</evidence>
<dbReference type="InterPro" id="IPR012677">
    <property type="entry name" value="Nucleotide-bd_a/b_plait_sf"/>
</dbReference>
<protein>
    <recommendedName>
        <fullName evidence="3">RING-type E3 ubiquitin transferase</fullName>
        <ecNumber evidence="3">2.3.2.27</ecNumber>
    </recommendedName>
</protein>
<feature type="region of interest" description="Disordered" evidence="10">
    <location>
        <begin position="828"/>
        <end position="861"/>
    </location>
</feature>
<keyword evidence="4" id="KW-0808">Transferase</keyword>
<dbReference type="OrthoDB" id="527344at2759"/>
<dbReference type="Pfam" id="PF18102">
    <property type="entry name" value="DTC"/>
    <property type="match status" value="1"/>
</dbReference>
<comment type="catalytic activity">
    <reaction evidence="1">
        <text>S-ubiquitinyl-[E2 ubiquitin-conjugating enzyme]-L-cysteine + [acceptor protein]-L-lysine = [E2 ubiquitin-conjugating enzyme]-L-cysteine + N(6)-ubiquitinyl-[acceptor protein]-L-lysine.</text>
        <dbReference type="EC" id="2.3.2.27"/>
    </reaction>
</comment>
<dbReference type="Gene3D" id="3.30.70.330">
    <property type="match status" value="1"/>
</dbReference>
<keyword evidence="7" id="KW-0862">Zinc</keyword>
<dbReference type="GO" id="GO:0016567">
    <property type="term" value="P:protein ubiquitination"/>
    <property type="evidence" value="ECO:0007669"/>
    <property type="project" value="UniProtKB-UniPathway"/>
</dbReference>
<dbReference type="InterPro" id="IPR039398">
    <property type="entry name" value="Deltex_fam"/>
</dbReference>
<dbReference type="SUPFAM" id="SSF54928">
    <property type="entry name" value="RNA-binding domain, RBD"/>
    <property type="match status" value="1"/>
</dbReference>
<dbReference type="RefSeq" id="XP_033773947.1">
    <property type="nucleotide sequence ID" value="XM_033918056.1"/>
</dbReference>
<keyword evidence="6 8" id="KW-0863">Zinc-finger</keyword>
<dbReference type="EC" id="2.3.2.27" evidence="3"/>
<gene>
    <name evidence="14 15" type="primary">LOC117347304</name>
</gene>
<dbReference type="GeneID" id="117347304"/>
<evidence type="ECO:0000256" key="10">
    <source>
        <dbReference type="SAM" id="MobiDB-lite"/>
    </source>
</evidence>
<keyword evidence="9" id="KW-0694">RNA-binding</keyword>
<comment type="pathway">
    <text evidence="2">Protein modification; protein ubiquitination.</text>
</comment>
<feature type="domain" description="RING-type" evidence="11">
    <location>
        <begin position="1031"/>
        <end position="1066"/>
    </location>
</feature>
<sequence>MEMRTLRVEGLPIEIPLERLKDKLTIYFLRSRNGGGEIENVDVVLETPAYALVTFEEEDVAQRVLHMKTHVLSVSGKPYPLKITVPSFELSPDEIFSRVSMIVDYRRFPDSIKHSMKSLREIHKDVQFSFDQTEELFTVNGKYTKIQAFSNDVMKMLGLENKNLKEHVSLQRNNEMDDGSKFGFIRNSEEVSCPLAEYKFETKNQKFKAKKQNQRFEAEKGDPKSKYETQNLRILEGNGLKAKYGNPGHEQDIEQLEDFSLVMDSDIYMYIQKFQLAEFQTILFKHEVEVVDVSSDGITTLYLQVGFETGNHIGTLTKAHSDLLHLYQRFEASLRKEQISKINLKIESKSLQRVPEEIQKLYPSLLCLEDDRCFYLIGNVIDLPQAKHYIQSLMTLKEVGKLVKSSELSLGSNSGTHQRTTSSGSSKESESDILLKKSSPTKSELKGEHKLAANFSHPKAEVSLLKTTSLVNEDSMRPSSIWSKEGDHQKNGEMLLSTPFNKEHTIQNFETENLPGADTGENEQKDPQLTDVMKGDISPKTPEISPSFSIDKCTHSLHSTGTRKNLGPTKPYSHDNALQYLSLYDTHEISKFLDSEHYKPKNTLKRSNSFSAGRLKEVSPPCPEINVKELSKVAKDSEIVDEMCLYTWLWSYMKDKSNITELCNGSGIQIAEVNMQDITILKIRADNKTKLDLIKQYLVSFYNRLSTEFTYQTFSYSELGVEGPHDEALSEWCHSLLGHCSKLRLKKLEHSLHLTYPKEAQLSIAEEHTKFITSRSKVLRYSSQLYATDKHKSRQHQTEEVYSSKPHSVPYSSAFVSDISDHQTYLDREETPGEMKSDSPRTSDSLDAFQGTEHEEDSSGPKELLILNSDDVEYNMTTENGASLREVKAFQEGSKEALIHPRDQVRPENGGIEMDVSKVKKTLPNKFQFLKNKSKGGLQDETGNQRSGIRLWEGSPHSLPTGLYNTQQNFAGLKMLNEQSGFISKLSLGGQINVDKSFFPNHGAEEETAAKPQLRHPNIGQETVEKKARNCDQCKKGDTGTATAHCGHSFCRNCFSASEDTCIACSHSSPVGAQHTVRGTMTQRILSSSVMGYYQDPTIKIIYDILDGVQGPADPNPESRYTGGRFEAFLPDNREGRKLLTLLERALDQGLTFKIQPHPSGDNLTWNIPHKTSQQGGKSKNGYPDAQYFGNVFRKLKEYGIE</sequence>
<feature type="domain" description="RRM" evidence="12">
    <location>
        <begin position="4"/>
        <end position="88"/>
    </location>
</feature>
<organism evidence="13 15">
    <name type="scientific">Geotrypetes seraphini</name>
    <name type="common">Gaboon caecilian</name>
    <name type="synonym">Caecilia seraphini</name>
    <dbReference type="NCBI Taxonomy" id="260995"/>
    <lineage>
        <taxon>Eukaryota</taxon>
        <taxon>Metazoa</taxon>
        <taxon>Chordata</taxon>
        <taxon>Craniata</taxon>
        <taxon>Vertebrata</taxon>
        <taxon>Euteleostomi</taxon>
        <taxon>Amphibia</taxon>
        <taxon>Gymnophiona</taxon>
        <taxon>Geotrypetes</taxon>
    </lineage>
</organism>
<name>A0A6P8PGV8_GEOSA</name>
<dbReference type="KEGG" id="gsh:117347304"/>
<reference evidence="14 15" key="1">
    <citation type="submission" date="2025-04" db="UniProtKB">
        <authorList>
            <consortium name="RefSeq"/>
        </authorList>
    </citation>
    <scope>IDENTIFICATION</scope>
</reference>
<dbReference type="Pfam" id="PF23222">
    <property type="entry name" value="RRM_PARP14_1"/>
    <property type="match status" value="1"/>
</dbReference>
<evidence type="ECO:0000256" key="8">
    <source>
        <dbReference type="PROSITE-ProRule" id="PRU00175"/>
    </source>
</evidence>
<evidence type="ECO:0000256" key="3">
    <source>
        <dbReference type="ARBA" id="ARBA00012483"/>
    </source>
</evidence>
<dbReference type="GO" id="GO:0007219">
    <property type="term" value="P:Notch signaling pathway"/>
    <property type="evidence" value="ECO:0007669"/>
    <property type="project" value="InterPro"/>
</dbReference>
<evidence type="ECO:0000313" key="14">
    <source>
        <dbReference type="RefSeq" id="XP_033773947.1"/>
    </source>
</evidence>
<dbReference type="PROSITE" id="PS50089">
    <property type="entry name" value="ZF_RING_2"/>
    <property type="match status" value="1"/>
</dbReference>
<evidence type="ECO:0000256" key="5">
    <source>
        <dbReference type="ARBA" id="ARBA00022723"/>
    </source>
</evidence>
<dbReference type="GO" id="GO:0061630">
    <property type="term" value="F:ubiquitin protein ligase activity"/>
    <property type="evidence" value="ECO:0007669"/>
    <property type="project" value="UniProtKB-EC"/>
</dbReference>
<evidence type="ECO:0000256" key="4">
    <source>
        <dbReference type="ARBA" id="ARBA00022679"/>
    </source>
</evidence>
<dbReference type="InterPro" id="IPR057051">
    <property type="entry name" value="PARP14_RPM_1"/>
</dbReference>
<dbReference type="AlphaFoldDB" id="A0A6P8PGV8"/>
<dbReference type="Gene3D" id="3.30.390.130">
    <property type="match status" value="1"/>
</dbReference>
<dbReference type="PROSITE" id="PS50102">
    <property type="entry name" value="RRM"/>
    <property type="match status" value="1"/>
</dbReference>
<keyword evidence="5" id="KW-0479">Metal-binding</keyword>
<dbReference type="InterPro" id="IPR001841">
    <property type="entry name" value="Znf_RING"/>
</dbReference>
<proteinExistence type="predicted"/>
<dbReference type="GO" id="GO:0008270">
    <property type="term" value="F:zinc ion binding"/>
    <property type="evidence" value="ECO:0007669"/>
    <property type="project" value="UniProtKB-KW"/>
</dbReference>